<accession>A0AAN5D841</accession>
<gene>
    <name evidence="1" type="ORF">PMAYCL1PPCAC_27519</name>
</gene>
<keyword evidence="2" id="KW-1185">Reference proteome</keyword>
<evidence type="ECO:0000313" key="2">
    <source>
        <dbReference type="Proteomes" id="UP001328107"/>
    </source>
</evidence>
<evidence type="ECO:0008006" key="3">
    <source>
        <dbReference type="Google" id="ProtNLM"/>
    </source>
</evidence>
<dbReference type="Proteomes" id="UP001328107">
    <property type="component" value="Unassembled WGS sequence"/>
</dbReference>
<feature type="non-terminal residue" evidence="1">
    <location>
        <position position="124"/>
    </location>
</feature>
<dbReference type="EMBL" id="BTRK01000006">
    <property type="protein sequence ID" value="GMR57324.1"/>
    <property type="molecule type" value="Genomic_DNA"/>
</dbReference>
<proteinExistence type="predicted"/>
<reference evidence="2" key="1">
    <citation type="submission" date="2022-10" db="EMBL/GenBank/DDBJ databases">
        <title>Genome assembly of Pristionchus species.</title>
        <authorList>
            <person name="Yoshida K."/>
            <person name="Sommer R.J."/>
        </authorList>
    </citation>
    <scope>NUCLEOTIDE SEQUENCE [LARGE SCALE GENOMIC DNA]</scope>
    <source>
        <strain evidence="2">RS5460</strain>
    </source>
</reference>
<evidence type="ECO:0000313" key="1">
    <source>
        <dbReference type="EMBL" id="GMR57324.1"/>
    </source>
</evidence>
<dbReference type="AlphaFoldDB" id="A0AAN5D841"/>
<sequence length="124" mass="13757">AQFQRQVRCDFTNGRAELVYEGNEMSGKYTGELICRPLSEERLLRNPCPYTCSETAQCSANSLECACLKGFRDLSSQHHKANGSICSKYVNSPTNGTDYVILLDVSGSIKPDSANKMIDFLSDF</sequence>
<dbReference type="SUPFAM" id="SSF53300">
    <property type="entry name" value="vWA-like"/>
    <property type="match status" value="1"/>
</dbReference>
<protein>
    <recommendedName>
        <fullName evidence="3">VWFA domain-containing protein</fullName>
    </recommendedName>
</protein>
<dbReference type="InterPro" id="IPR036465">
    <property type="entry name" value="vWFA_dom_sf"/>
</dbReference>
<comment type="caution">
    <text evidence="1">The sequence shown here is derived from an EMBL/GenBank/DDBJ whole genome shotgun (WGS) entry which is preliminary data.</text>
</comment>
<name>A0AAN5D841_9BILA</name>
<organism evidence="1 2">
    <name type="scientific">Pristionchus mayeri</name>
    <dbReference type="NCBI Taxonomy" id="1317129"/>
    <lineage>
        <taxon>Eukaryota</taxon>
        <taxon>Metazoa</taxon>
        <taxon>Ecdysozoa</taxon>
        <taxon>Nematoda</taxon>
        <taxon>Chromadorea</taxon>
        <taxon>Rhabditida</taxon>
        <taxon>Rhabditina</taxon>
        <taxon>Diplogasteromorpha</taxon>
        <taxon>Diplogasteroidea</taxon>
        <taxon>Neodiplogasteridae</taxon>
        <taxon>Pristionchus</taxon>
    </lineage>
</organism>
<feature type="non-terminal residue" evidence="1">
    <location>
        <position position="1"/>
    </location>
</feature>